<keyword evidence="10" id="KW-0067">ATP-binding</keyword>
<dbReference type="Pfam" id="PF17755">
    <property type="entry name" value="UvrA_DNA-bind"/>
    <property type="match status" value="1"/>
</dbReference>
<evidence type="ECO:0000256" key="12">
    <source>
        <dbReference type="ARBA" id="ARBA00023125"/>
    </source>
</evidence>
<sequence>MADRDRRIAPAVVQVRGARVHNLKNVSVDIPLGRLVGIAGVSGSGKSSLALGTLYAEGSRRYLDALSTYTRRRIGQTARATVDEVLHVPAALALRQRPGIPGVHSTFGTSTELLNYLRLMFSRLGSHQCPHCGAHVPPSMDVALMVPTTCLECGEEFFGPGAEDLAFNSGGACPTCGGTGIVRTVDESTLVPDESKTIDEGAVLPWGSLMWDLMKQVCGAMGVRTNVPFCELTPEERDIVFHGPAEKKHILYHAKKGDNFAELDFTYYNAVYTVENALAKAKDEKGLARVARFLREDTCPDCGGTRLSERARGPVIDGMNLGDAAHMTLDELAAWAPTVPDLMPEYMREMAKSIVGETAEPISRLQQLGLGYLALDRASSTLSTGERQRVQLARAVRNRTCGVLYVLDEPSIGLHPANVEGLLGVMDDLLDDGNSVVVVDHDVRVLRHADHLVEMGPGSGAAGGSVIAQGSVAEVAASPASRIGPFLSGEAQVRVRNRCASDEVFSAGAIHLETGAIHTVRPLGVDIPRGRLTAVTGVSGSGKTTLVLESLVPGVAAFASGGAIPAHVLDVRADGIRRVNLIDATPIGANVRSTVGTYSGVLDDLRRAFARLTESKKRGLKAGDFSYNTGSLRCPTCDGTGQISLDVQFLPDVDIPCPDCNGTRYGRDAYGVRRPVEHAAARDGEADAVVGTEAFGCGGGTFASSAAVAAGAPDASGGFDEDISLPELLALTVDQARGKVSGLRKVEDKLGILHDLGLGYLTLGEATPALSGGEAQRLKLASELTRNQADALFVFDEPTIGLHPLDVEVLLRVLQRLIDNGATVVVIEHDLDMICNADYVIDMGPGGGEDGGRVVCAGTPEEVAACEASVTGRFIAEELAG</sequence>
<dbReference type="GO" id="GO:0003677">
    <property type="term" value="F:DNA binding"/>
    <property type="evidence" value="ECO:0007669"/>
    <property type="project" value="UniProtKB-KW"/>
</dbReference>
<gene>
    <name evidence="18" type="ORF">DMP06_10840</name>
</gene>
<comment type="caution">
    <text evidence="18">The sequence shown here is derived from an EMBL/GenBank/DDBJ whole genome shotgun (WGS) entry which is preliminary data.</text>
</comment>
<dbReference type="GO" id="GO:0006281">
    <property type="term" value="P:DNA repair"/>
    <property type="evidence" value="ECO:0007669"/>
    <property type="project" value="UniProtKB-KW"/>
</dbReference>
<dbReference type="GO" id="GO:0008270">
    <property type="term" value="F:zinc ion binding"/>
    <property type="evidence" value="ECO:0007669"/>
    <property type="project" value="UniProtKB-KW"/>
</dbReference>
<dbReference type="GO" id="GO:0005737">
    <property type="term" value="C:cytoplasm"/>
    <property type="evidence" value="ECO:0007669"/>
    <property type="project" value="UniProtKB-SubCell"/>
</dbReference>
<dbReference type="Gene3D" id="3.40.50.300">
    <property type="entry name" value="P-loop containing nucleotide triphosphate hydrolases"/>
    <property type="match status" value="3"/>
</dbReference>
<keyword evidence="9" id="KW-0862">Zinc</keyword>
<dbReference type="GO" id="GO:0005524">
    <property type="term" value="F:ATP binding"/>
    <property type="evidence" value="ECO:0007669"/>
    <property type="project" value="UniProtKB-KW"/>
</dbReference>
<evidence type="ECO:0000256" key="16">
    <source>
        <dbReference type="ARBA" id="ARBA00042156"/>
    </source>
</evidence>
<keyword evidence="2" id="KW-0963">Cytoplasm</keyword>
<keyword evidence="19" id="KW-1185">Reference proteome</keyword>
<dbReference type="Gene3D" id="1.10.8.280">
    <property type="entry name" value="ABC transporter ATPase domain-like"/>
    <property type="match status" value="1"/>
</dbReference>
<evidence type="ECO:0000256" key="2">
    <source>
        <dbReference type="ARBA" id="ARBA00022490"/>
    </source>
</evidence>
<protein>
    <recommendedName>
        <fullName evidence="15">UvrABC system protein A</fullName>
    </recommendedName>
    <alternativeName>
        <fullName evidence="16">Excinuclease ABC subunit A</fullName>
    </alternativeName>
</protein>
<evidence type="ECO:0000256" key="13">
    <source>
        <dbReference type="ARBA" id="ARBA00023204"/>
    </source>
</evidence>
<name>A0A3N0AT24_9ACTN</name>
<dbReference type="PANTHER" id="PTHR43152:SF3">
    <property type="entry name" value="UVRABC SYSTEM PROTEIN A"/>
    <property type="match status" value="1"/>
</dbReference>
<evidence type="ECO:0000256" key="10">
    <source>
        <dbReference type="ARBA" id="ARBA00022840"/>
    </source>
</evidence>
<evidence type="ECO:0000256" key="5">
    <source>
        <dbReference type="ARBA" id="ARBA00022741"/>
    </source>
</evidence>
<feature type="domain" description="ABC transporter" evidence="17">
    <location>
        <begin position="3"/>
        <end position="482"/>
    </location>
</feature>
<dbReference type="InterPro" id="IPR027417">
    <property type="entry name" value="P-loop_NTPase"/>
</dbReference>
<accession>A0A3N0AT24</accession>
<reference evidence="19" key="1">
    <citation type="submission" date="2018-05" db="EMBL/GenBank/DDBJ databases">
        <title>Genome Sequencing of selected type strains of the family Eggerthellaceae.</title>
        <authorList>
            <person name="Danylec N."/>
            <person name="Stoll D.A."/>
            <person name="Doetsch A."/>
            <person name="Huch M."/>
        </authorList>
    </citation>
    <scope>NUCLEOTIDE SEQUENCE [LARGE SCALE GENOMIC DNA]</scope>
    <source>
        <strain evidence="19">DSM 24851</strain>
    </source>
</reference>
<evidence type="ECO:0000256" key="9">
    <source>
        <dbReference type="ARBA" id="ARBA00022833"/>
    </source>
</evidence>
<evidence type="ECO:0000256" key="3">
    <source>
        <dbReference type="ARBA" id="ARBA00022723"/>
    </source>
</evidence>
<evidence type="ECO:0000256" key="7">
    <source>
        <dbReference type="ARBA" id="ARBA00022769"/>
    </source>
</evidence>
<keyword evidence="7" id="KW-0228">DNA excision</keyword>
<dbReference type="GO" id="GO:0016887">
    <property type="term" value="F:ATP hydrolysis activity"/>
    <property type="evidence" value="ECO:0007669"/>
    <property type="project" value="InterPro"/>
</dbReference>
<keyword evidence="3" id="KW-0479">Metal-binding</keyword>
<keyword evidence="11" id="KW-0267">Excision nuclease</keyword>
<dbReference type="AlphaFoldDB" id="A0A3N0AT24"/>
<dbReference type="Gene3D" id="1.20.1580.10">
    <property type="entry name" value="ABC transporter ATPase like domain"/>
    <property type="match status" value="3"/>
</dbReference>
<dbReference type="PANTHER" id="PTHR43152">
    <property type="entry name" value="UVRABC SYSTEM PROTEIN A"/>
    <property type="match status" value="1"/>
</dbReference>
<proteinExistence type="inferred from homology"/>
<keyword evidence="5" id="KW-0547">Nucleotide-binding</keyword>
<keyword evidence="8" id="KW-0863">Zinc-finger</keyword>
<keyword evidence="4" id="KW-0677">Repeat</keyword>
<dbReference type="InterPro" id="IPR041552">
    <property type="entry name" value="UvrA_DNA-bd"/>
</dbReference>
<dbReference type="InterPro" id="IPR003439">
    <property type="entry name" value="ABC_transporter-like_ATP-bd"/>
</dbReference>
<comment type="similarity">
    <text evidence="14">Belongs to the ABC transporter superfamily. UvrA family.</text>
</comment>
<dbReference type="EMBL" id="QIBX01000027">
    <property type="protein sequence ID" value="RNL37466.1"/>
    <property type="molecule type" value="Genomic_DNA"/>
</dbReference>
<evidence type="ECO:0000256" key="14">
    <source>
        <dbReference type="ARBA" id="ARBA00038000"/>
    </source>
</evidence>
<comment type="subcellular location">
    <subcellularLocation>
        <location evidence="1">Cytoplasm</location>
    </subcellularLocation>
</comment>
<dbReference type="OrthoDB" id="9809851at2"/>
<dbReference type="PROSITE" id="PS00211">
    <property type="entry name" value="ABC_TRANSPORTER_1"/>
    <property type="match status" value="1"/>
</dbReference>
<keyword evidence="13" id="KW-0234">DNA repair</keyword>
<evidence type="ECO:0000259" key="17">
    <source>
        <dbReference type="PROSITE" id="PS50893"/>
    </source>
</evidence>
<evidence type="ECO:0000256" key="11">
    <source>
        <dbReference type="ARBA" id="ARBA00022881"/>
    </source>
</evidence>
<organism evidence="18 19">
    <name type="scientific">Slackia equolifaciens</name>
    <dbReference type="NCBI Taxonomy" id="498718"/>
    <lineage>
        <taxon>Bacteria</taxon>
        <taxon>Bacillati</taxon>
        <taxon>Actinomycetota</taxon>
        <taxon>Coriobacteriia</taxon>
        <taxon>Eggerthellales</taxon>
        <taxon>Eggerthellaceae</taxon>
        <taxon>Slackia</taxon>
    </lineage>
</organism>
<keyword evidence="6" id="KW-0227">DNA damage</keyword>
<dbReference type="RefSeq" id="WP_123209744.1">
    <property type="nucleotide sequence ID" value="NZ_JBHTHO010000038.1"/>
</dbReference>
<evidence type="ECO:0000256" key="8">
    <source>
        <dbReference type="ARBA" id="ARBA00022771"/>
    </source>
</evidence>
<dbReference type="GO" id="GO:0004518">
    <property type="term" value="F:nuclease activity"/>
    <property type="evidence" value="ECO:0007669"/>
    <property type="project" value="UniProtKB-KW"/>
</dbReference>
<evidence type="ECO:0000313" key="18">
    <source>
        <dbReference type="EMBL" id="RNL37466.1"/>
    </source>
</evidence>
<evidence type="ECO:0000313" key="19">
    <source>
        <dbReference type="Proteomes" id="UP000269591"/>
    </source>
</evidence>
<dbReference type="PROSITE" id="PS50893">
    <property type="entry name" value="ABC_TRANSPORTER_2"/>
    <property type="match status" value="2"/>
</dbReference>
<keyword evidence="12" id="KW-0238">DNA-binding</keyword>
<evidence type="ECO:0000256" key="4">
    <source>
        <dbReference type="ARBA" id="ARBA00022737"/>
    </source>
</evidence>
<dbReference type="Proteomes" id="UP000269591">
    <property type="component" value="Unassembled WGS sequence"/>
</dbReference>
<feature type="domain" description="ABC transporter" evidence="17">
    <location>
        <begin position="493"/>
        <end position="870"/>
    </location>
</feature>
<evidence type="ECO:0000256" key="1">
    <source>
        <dbReference type="ARBA" id="ARBA00004496"/>
    </source>
</evidence>
<evidence type="ECO:0000256" key="15">
    <source>
        <dbReference type="ARBA" id="ARBA00039316"/>
    </source>
</evidence>
<evidence type="ECO:0000256" key="6">
    <source>
        <dbReference type="ARBA" id="ARBA00022763"/>
    </source>
</evidence>
<dbReference type="InterPro" id="IPR017871">
    <property type="entry name" value="ABC_transporter-like_CS"/>
</dbReference>
<dbReference type="SUPFAM" id="SSF52540">
    <property type="entry name" value="P-loop containing nucleoside triphosphate hydrolases"/>
    <property type="match status" value="2"/>
</dbReference>